<dbReference type="Proteomes" id="UP001341281">
    <property type="component" value="Chromosome 01"/>
</dbReference>
<keyword evidence="1" id="KW-0812">Transmembrane</keyword>
<organism evidence="2 3">
    <name type="scientific">Paspalum notatum var. saurae</name>
    <dbReference type="NCBI Taxonomy" id="547442"/>
    <lineage>
        <taxon>Eukaryota</taxon>
        <taxon>Viridiplantae</taxon>
        <taxon>Streptophyta</taxon>
        <taxon>Embryophyta</taxon>
        <taxon>Tracheophyta</taxon>
        <taxon>Spermatophyta</taxon>
        <taxon>Magnoliopsida</taxon>
        <taxon>Liliopsida</taxon>
        <taxon>Poales</taxon>
        <taxon>Poaceae</taxon>
        <taxon>PACMAD clade</taxon>
        <taxon>Panicoideae</taxon>
        <taxon>Andropogonodae</taxon>
        <taxon>Paspaleae</taxon>
        <taxon>Paspalinae</taxon>
        <taxon>Paspalum</taxon>
    </lineage>
</organism>
<gene>
    <name evidence="2" type="ORF">U9M48_004217</name>
</gene>
<proteinExistence type="predicted"/>
<keyword evidence="1" id="KW-1133">Transmembrane helix</keyword>
<dbReference type="EMBL" id="CP144745">
    <property type="protein sequence ID" value="WVZ53246.1"/>
    <property type="molecule type" value="Genomic_DNA"/>
</dbReference>
<feature type="non-terminal residue" evidence="2">
    <location>
        <position position="1"/>
    </location>
</feature>
<evidence type="ECO:0000313" key="2">
    <source>
        <dbReference type="EMBL" id="WVZ53246.1"/>
    </source>
</evidence>
<reference evidence="2 3" key="1">
    <citation type="submission" date="2024-02" db="EMBL/GenBank/DDBJ databases">
        <title>High-quality chromosome-scale genome assembly of Pensacola bahiagrass (Paspalum notatum Flugge var. saurae).</title>
        <authorList>
            <person name="Vega J.M."/>
            <person name="Podio M."/>
            <person name="Orjuela J."/>
            <person name="Siena L.A."/>
            <person name="Pessino S.C."/>
            <person name="Combes M.C."/>
            <person name="Mariac C."/>
            <person name="Albertini E."/>
            <person name="Pupilli F."/>
            <person name="Ortiz J.P.A."/>
            <person name="Leblanc O."/>
        </authorList>
    </citation>
    <scope>NUCLEOTIDE SEQUENCE [LARGE SCALE GENOMIC DNA]</scope>
    <source>
        <strain evidence="2">R1</strain>
        <tissue evidence="2">Leaf</tissue>
    </source>
</reference>
<keyword evidence="3" id="KW-1185">Reference proteome</keyword>
<keyword evidence="1" id="KW-0472">Membrane</keyword>
<name>A0AAQ3PNA7_PASNO</name>
<protein>
    <submittedName>
        <fullName evidence="2">Uncharacterized protein</fullName>
    </submittedName>
</protein>
<accession>A0AAQ3PNA7</accession>
<feature type="transmembrane region" description="Helical" evidence="1">
    <location>
        <begin position="54"/>
        <end position="75"/>
    </location>
</feature>
<sequence length="145" mass="17387">LYANDPLKCYMGIHLDTWRIGHVAYKLVFQFPPRYIMWCMYPNSRNIFHHRQQWNLIFLLFALIRLCYWCVKLFSANTLLPKDHRCYPKYWCSGSILQHPWLHGKKYMIFVVVDFLDSSLRASKTLRRHECYKPVGLDNVGPNMG</sequence>
<evidence type="ECO:0000256" key="1">
    <source>
        <dbReference type="SAM" id="Phobius"/>
    </source>
</evidence>
<dbReference type="AlphaFoldDB" id="A0AAQ3PNA7"/>
<evidence type="ECO:0000313" key="3">
    <source>
        <dbReference type="Proteomes" id="UP001341281"/>
    </source>
</evidence>